<accession>A0A239LHV4</accession>
<dbReference type="OrthoDB" id="9796641at2"/>
<dbReference type="EMBL" id="FZOU01000007">
    <property type="protein sequence ID" value="SNT29880.1"/>
    <property type="molecule type" value="Genomic_DNA"/>
</dbReference>
<dbReference type="Proteomes" id="UP000198356">
    <property type="component" value="Unassembled WGS sequence"/>
</dbReference>
<gene>
    <name evidence="1" type="ORF">SAMN05421770_10733</name>
</gene>
<dbReference type="Pfam" id="PF14384">
    <property type="entry name" value="BrnA_antitoxin"/>
    <property type="match status" value="1"/>
</dbReference>
<keyword evidence="2" id="KW-1185">Reference proteome</keyword>
<reference evidence="1 2" key="1">
    <citation type="submission" date="2017-06" db="EMBL/GenBank/DDBJ databases">
        <authorList>
            <person name="Kim H.J."/>
            <person name="Triplett B.A."/>
        </authorList>
    </citation>
    <scope>NUCLEOTIDE SEQUENCE [LARGE SCALE GENOMIC DNA]</scope>
    <source>
        <strain evidence="1 2">DSM 18704</strain>
    </source>
</reference>
<organism evidence="1 2">
    <name type="scientific">Granulicella rosea</name>
    <dbReference type="NCBI Taxonomy" id="474952"/>
    <lineage>
        <taxon>Bacteria</taxon>
        <taxon>Pseudomonadati</taxon>
        <taxon>Acidobacteriota</taxon>
        <taxon>Terriglobia</taxon>
        <taxon>Terriglobales</taxon>
        <taxon>Acidobacteriaceae</taxon>
        <taxon>Granulicella</taxon>
    </lineage>
</organism>
<sequence>MTPGSKTDWDYVKRMAESDAPIPYDPEDGPYDPNDDAAVDAYWDAATIIHGPGKRGPQKAPPKQLVSLRLSRSVLEYFRATGPGWQTRIDETLKRATEIK</sequence>
<evidence type="ECO:0000313" key="1">
    <source>
        <dbReference type="EMBL" id="SNT29880.1"/>
    </source>
</evidence>
<dbReference type="AlphaFoldDB" id="A0A239LHV4"/>
<evidence type="ECO:0000313" key="2">
    <source>
        <dbReference type="Proteomes" id="UP000198356"/>
    </source>
</evidence>
<dbReference type="InterPro" id="IPR025528">
    <property type="entry name" value="BrnA_antitoxin"/>
</dbReference>
<proteinExistence type="predicted"/>
<protein>
    <submittedName>
        <fullName evidence="1">BrnA antitoxin of type II toxin-antitoxin system</fullName>
    </submittedName>
</protein>
<name>A0A239LHV4_9BACT</name>